<name>W4LSY0_ENTF1</name>
<reference evidence="2 3" key="1">
    <citation type="journal article" date="2014" name="Nature">
        <title>An environmental bacterial taxon with a large and distinct metabolic repertoire.</title>
        <authorList>
            <person name="Wilson M.C."/>
            <person name="Mori T."/>
            <person name="Ruckert C."/>
            <person name="Uria A.R."/>
            <person name="Helf M.J."/>
            <person name="Takada K."/>
            <person name="Gernert C."/>
            <person name="Steffens U.A."/>
            <person name="Heycke N."/>
            <person name="Schmitt S."/>
            <person name="Rinke C."/>
            <person name="Helfrich E.J."/>
            <person name="Brachmann A.O."/>
            <person name="Gurgui C."/>
            <person name="Wakimoto T."/>
            <person name="Kracht M."/>
            <person name="Crusemann M."/>
            <person name="Hentschel U."/>
            <person name="Abe I."/>
            <person name="Matsunaga S."/>
            <person name="Kalinowski J."/>
            <person name="Takeyama H."/>
            <person name="Piel J."/>
        </authorList>
    </citation>
    <scope>NUCLEOTIDE SEQUENCE [LARGE SCALE GENOMIC DNA]</scope>
    <source>
        <strain evidence="3">TSY1</strain>
    </source>
</reference>
<keyword evidence="3" id="KW-1185">Reference proteome</keyword>
<evidence type="ECO:0000313" key="2">
    <source>
        <dbReference type="EMBL" id="ETX00542.1"/>
    </source>
</evidence>
<feature type="domain" description="Transglutaminase-like" evidence="1">
    <location>
        <begin position="176"/>
        <end position="246"/>
    </location>
</feature>
<comment type="caution">
    <text evidence="2">The sequence shown here is derived from an EMBL/GenBank/DDBJ whole genome shotgun (WGS) entry which is preliminary data.</text>
</comment>
<dbReference type="PANTHER" id="PTHR33490">
    <property type="entry name" value="BLR5614 PROTEIN-RELATED"/>
    <property type="match status" value="1"/>
</dbReference>
<dbReference type="SUPFAM" id="SSF54001">
    <property type="entry name" value="Cysteine proteinases"/>
    <property type="match status" value="1"/>
</dbReference>
<dbReference type="InterPro" id="IPR013589">
    <property type="entry name" value="Bac_transglu_N"/>
</dbReference>
<evidence type="ECO:0000259" key="1">
    <source>
        <dbReference type="SMART" id="SM00460"/>
    </source>
</evidence>
<gene>
    <name evidence="2" type="ORF">ETSY1_10865</name>
</gene>
<accession>W4LSY0</accession>
<dbReference type="Gene3D" id="3.10.620.30">
    <property type="match status" value="1"/>
</dbReference>
<dbReference type="Pfam" id="PF01841">
    <property type="entry name" value="Transglut_core"/>
    <property type="match status" value="1"/>
</dbReference>
<dbReference type="PANTHER" id="PTHR33490:SF7">
    <property type="entry name" value="BLR2979 PROTEIN"/>
    <property type="match status" value="1"/>
</dbReference>
<proteinExistence type="predicted"/>
<dbReference type="InterPro" id="IPR038765">
    <property type="entry name" value="Papain-like_cys_pep_sf"/>
</dbReference>
<protein>
    <submittedName>
        <fullName evidence="2">Transglutaminase</fullName>
    </submittedName>
</protein>
<dbReference type="Pfam" id="PF08379">
    <property type="entry name" value="Bact_transglu_N"/>
    <property type="match status" value="1"/>
</dbReference>
<sequence>MMYRVRHTTTYAYTNAVSVSHNVLHLTPRECPHQHCSMHELLIYPTPAFVSQAEDYFGNPVTFFGLQEPHEALTMTANSTVDVTPLLRPQPHQTLPWDQVRTQLQQDRSREGLDAYQFVFDSPYVPTGPVVADLAAPFFPLGRPLLEAVCDFMHNIYTEFTYDPEATTVSTPIDEVIAQRHGVCQDFAHLQIAGLRAFGLAARYVSGYLVTQPPEGQEQLVGALASHAWLSVYCPGAGWIDVDPTNDVLPGEAHITVAYGRDYGDVSPIKGVFLGGGEHALDVSVDVVPIHAA</sequence>
<dbReference type="Proteomes" id="UP000019141">
    <property type="component" value="Unassembled WGS sequence"/>
</dbReference>
<evidence type="ECO:0000313" key="3">
    <source>
        <dbReference type="Proteomes" id="UP000019141"/>
    </source>
</evidence>
<dbReference type="EMBL" id="AZHW01000328">
    <property type="protein sequence ID" value="ETX00542.1"/>
    <property type="molecule type" value="Genomic_DNA"/>
</dbReference>
<dbReference type="SMART" id="SM00460">
    <property type="entry name" value="TGc"/>
    <property type="match status" value="1"/>
</dbReference>
<organism evidence="2 3">
    <name type="scientific">Entotheonella factor</name>
    <dbReference type="NCBI Taxonomy" id="1429438"/>
    <lineage>
        <taxon>Bacteria</taxon>
        <taxon>Pseudomonadati</taxon>
        <taxon>Nitrospinota/Tectimicrobiota group</taxon>
        <taxon>Candidatus Tectimicrobiota</taxon>
        <taxon>Candidatus Entotheonellia</taxon>
        <taxon>Candidatus Entotheonellales</taxon>
        <taxon>Candidatus Entotheonellaceae</taxon>
        <taxon>Candidatus Entotheonella</taxon>
    </lineage>
</organism>
<dbReference type="HOGENOM" id="CLU_008973_0_0_7"/>
<dbReference type="InterPro" id="IPR002931">
    <property type="entry name" value="Transglutaminase-like"/>
</dbReference>
<dbReference type="AlphaFoldDB" id="W4LSY0"/>